<name>A0A2P5AMV0_PARAD</name>
<protein>
    <submittedName>
        <fullName evidence="1">Uncharacterized protein</fullName>
    </submittedName>
</protein>
<dbReference type="AlphaFoldDB" id="A0A2P5AMV0"/>
<dbReference type="Proteomes" id="UP000237105">
    <property type="component" value="Unassembled WGS sequence"/>
</dbReference>
<accession>A0A2P5AMV0</accession>
<dbReference type="OrthoDB" id="1596474at2759"/>
<evidence type="ECO:0000313" key="1">
    <source>
        <dbReference type="EMBL" id="PON37879.1"/>
    </source>
</evidence>
<sequence length="69" mass="7907">MVELFLLGCTGIVVFLHGANFFFHALTQHLTIRSLRDETDDCLSTLRKVMVACTCSHHDDDDFVNIFLY</sequence>
<keyword evidence="2" id="KW-1185">Reference proteome</keyword>
<dbReference type="EMBL" id="JXTB01000514">
    <property type="protein sequence ID" value="PON37879.1"/>
    <property type="molecule type" value="Genomic_DNA"/>
</dbReference>
<reference evidence="2" key="1">
    <citation type="submission" date="2016-06" db="EMBL/GenBank/DDBJ databases">
        <title>Parallel loss of symbiosis genes in relatives of nitrogen-fixing non-legume Parasponia.</title>
        <authorList>
            <person name="Van Velzen R."/>
            <person name="Holmer R."/>
            <person name="Bu F."/>
            <person name="Rutten L."/>
            <person name="Van Zeijl A."/>
            <person name="Liu W."/>
            <person name="Santuari L."/>
            <person name="Cao Q."/>
            <person name="Sharma T."/>
            <person name="Shen D."/>
            <person name="Roswanjaya Y."/>
            <person name="Wardhani T."/>
            <person name="Kalhor M.S."/>
            <person name="Jansen J."/>
            <person name="Van den Hoogen J."/>
            <person name="Gungor B."/>
            <person name="Hartog M."/>
            <person name="Hontelez J."/>
            <person name="Verver J."/>
            <person name="Yang W.-C."/>
            <person name="Schijlen E."/>
            <person name="Repin R."/>
            <person name="Schilthuizen M."/>
            <person name="Schranz E."/>
            <person name="Heidstra R."/>
            <person name="Miyata K."/>
            <person name="Fedorova E."/>
            <person name="Kohlen W."/>
            <person name="Bisseling T."/>
            <person name="Smit S."/>
            <person name="Geurts R."/>
        </authorList>
    </citation>
    <scope>NUCLEOTIDE SEQUENCE [LARGE SCALE GENOMIC DNA]</scope>
    <source>
        <strain evidence="2">cv. WU1-14</strain>
    </source>
</reference>
<comment type="caution">
    <text evidence="1">The sequence shown here is derived from an EMBL/GenBank/DDBJ whole genome shotgun (WGS) entry which is preliminary data.</text>
</comment>
<proteinExistence type="predicted"/>
<gene>
    <name evidence="1" type="ORF">PanWU01x14_317000</name>
</gene>
<evidence type="ECO:0000313" key="2">
    <source>
        <dbReference type="Proteomes" id="UP000237105"/>
    </source>
</evidence>
<organism evidence="1 2">
    <name type="scientific">Parasponia andersonii</name>
    <name type="common">Sponia andersonii</name>
    <dbReference type="NCBI Taxonomy" id="3476"/>
    <lineage>
        <taxon>Eukaryota</taxon>
        <taxon>Viridiplantae</taxon>
        <taxon>Streptophyta</taxon>
        <taxon>Embryophyta</taxon>
        <taxon>Tracheophyta</taxon>
        <taxon>Spermatophyta</taxon>
        <taxon>Magnoliopsida</taxon>
        <taxon>eudicotyledons</taxon>
        <taxon>Gunneridae</taxon>
        <taxon>Pentapetalae</taxon>
        <taxon>rosids</taxon>
        <taxon>fabids</taxon>
        <taxon>Rosales</taxon>
        <taxon>Cannabaceae</taxon>
        <taxon>Parasponia</taxon>
    </lineage>
</organism>